<dbReference type="PROSITE" id="PS00770">
    <property type="entry name" value="AA_TRANSFER_CLASS_4"/>
    <property type="match status" value="1"/>
</dbReference>
<evidence type="ECO:0000256" key="2">
    <source>
        <dbReference type="ARBA" id="ARBA00009320"/>
    </source>
</evidence>
<organism evidence="7 8">
    <name type="scientific">Shouchella lehensis G1</name>
    <dbReference type="NCBI Taxonomy" id="1246626"/>
    <lineage>
        <taxon>Bacteria</taxon>
        <taxon>Bacillati</taxon>
        <taxon>Bacillota</taxon>
        <taxon>Bacilli</taxon>
        <taxon>Bacillales</taxon>
        <taxon>Bacillaceae</taxon>
        <taxon>Shouchella</taxon>
    </lineage>
</organism>
<dbReference type="STRING" id="1246626.BleG1_4099"/>
<proteinExistence type="inferred from homology"/>
<dbReference type="Gene3D" id="3.20.10.10">
    <property type="entry name" value="D-amino Acid Aminotransferase, subunit A, domain 2"/>
    <property type="match status" value="1"/>
</dbReference>
<keyword evidence="7" id="KW-0456">Lyase</keyword>
<evidence type="ECO:0000256" key="1">
    <source>
        <dbReference type="ARBA" id="ARBA00001933"/>
    </source>
</evidence>
<accession>A0A060M7U9</accession>
<dbReference type="OrthoDB" id="9805628at2"/>
<evidence type="ECO:0000256" key="4">
    <source>
        <dbReference type="ARBA" id="ARBA00022898"/>
    </source>
</evidence>
<dbReference type="KEGG" id="ble:BleG1_4099"/>
<evidence type="ECO:0000256" key="5">
    <source>
        <dbReference type="RuleBase" id="RU004106"/>
    </source>
</evidence>
<evidence type="ECO:0000313" key="8">
    <source>
        <dbReference type="Proteomes" id="UP000027142"/>
    </source>
</evidence>
<dbReference type="PANTHER" id="PTHR42743:SF11">
    <property type="entry name" value="AMINODEOXYCHORISMATE LYASE"/>
    <property type="match status" value="1"/>
</dbReference>
<dbReference type="GO" id="GO:0046394">
    <property type="term" value="P:carboxylic acid biosynthetic process"/>
    <property type="evidence" value="ECO:0007669"/>
    <property type="project" value="UniProtKB-ARBA"/>
</dbReference>
<dbReference type="AlphaFoldDB" id="A0A060M7U9"/>
<keyword evidence="4 6" id="KW-0663">Pyridoxal phosphate</keyword>
<reference evidence="7 8" key="1">
    <citation type="journal article" date="2014" name="Gene">
        <title>A comparative genomic analysis of the alkalitolerant soil bacterium Bacillus lehensis G1.</title>
        <authorList>
            <person name="Noor Y.M."/>
            <person name="Samsulrizal N.H."/>
            <person name="Jema'on N.A."/>
            <person name="Low K.O."/>
            <person name="Ramli A.N."/>
            <person name="Alias N.I."/>
            <person name="Damis S.I."/>
            <person name="Fuzi S.F."/>
            <person name="Isa M.N."/>
            <person name="Murad A.M."/>
            <person name="Raih M.F."/>
            <person name="Bakar F.D."/>
            <person name="Najimudin N."/>
            <person name="Mahadi N.M."/>
            <person name="Illias R.M."/>
        </authorList>
    </citation>
    <scope>NUCLEOTIDE SEQUENCE [LARGE SCALE GENOMIC DNA]</scope>
    <source>
        <strain evidence="7 8">G1</strain>
    </source>
</reference>
<name>A0A060M7U9_9BACI</name>
<dbReference type="InterPro" id="IPR043131">
    <property type="entry name" value="BCAT-like_N"/>
</dbReference>
<gene>
    <name evidence="7" type="ORF">BleG1_4099</name>
</gene>
<dbReference type="InterPro" id="IPR018300">
    <property type="entry name" value="Aminotrans_IV_CS"/>
</dbReference>
<dbReference type="InterPro" id="IPR050571">
    <property type="entry name" value="Class-IV_PLP-Dep_Aminotrnsfr"/>
</dbReference>
<dbReference type="SUPFAM" id="SSF56752">
    <property type="entry name" value="D-aminoacid aminotransferase-like PLP-dependent enzymes"/>
    <property type="match status" value="1"/>
</dbReference>
<protein>
    <submittedName>
        <fullName evidence="7">4-amino-4-deoxychorismate lyase</fullName>
    </submittedName>
</protein>
<dbReference type="InterPro" id="IPR036038">
    <property type="entry name" value="Aminotransferase-like"/>
</dbReference>
<dbReference type="PANTHER" id="PTHR42743">
    <property type="entry name" value="AMINO-ACID AMINOTRANSFERASE"/>
    <property type="match status" value="1"/>
</dbReference>
<keyword evidence="8" id="KW-1185">Reference proteome</keyword>
<dbReference type="Proteomes" id="UP000027142">
    <property type="component" value="Chromosome"/>
</dbReference>
<dbReference type="Pfam" id="PF01063">
    <property type="entry name" value="Aminotran_4"/>
    <property type="match status" value="1"/>
</dbReference>
<evidence type="ECO:0000313" key="7">
    <source>
        <dbReference type="EMBL" id="AIC96633.1"/>
    </source>
</evidence>
<dbReference type="PATRIC" id="fig|1246626.3.peg.4083"/>
<dbReference type="CDD" id="cd00449">
    <property type="entry name" value="PLPDE_IV"/>
    <property type="match status" value="1"/>
</dbReference>
<dbReference type="NCBIfam" id="NF005800">
    <property type="entry name" value="PRK07650.1"/>
    <property type="match status" value="1"/>
</dbReference>
<sequence>MYISVNGQIVQDTEASISPYDHGFLYGLGLFETFAVRNDAIFLLDHHLARLNVSVQELGFEYVLTEDVVYRTVRKLLKKNDLQEAYIRWNVSAGIREIGLANEPFLDPQEIVYVKALPPLPAAAKSLVSLKLNRNSIEGNRRYKSHHYLNNVLAKKELGNQPNTEGLFYTAEGYAAEGIVSNLFFVKNGSVYTPSLETGILNGVTRQYVLAWCKKNRKKVEEGFYTKEELAQADEVFLTNAIQGIVAVHSVDHQSLASYTITEQLAKSYQLAIKMEERIGNE</sequence>
<dbReference type="EMBL" id="CP003923">
    <property type="protein sequence ID" value="AIC96633.1"/>
    <property type="molecule type" value="Genomic_DNA"/>
</dbReference>
<dbReference type="InterPro" id="IPR043132">
    <property type="entry name" value="BCAT-like_C"/>
</dbReference>
<dbReference type="Gene3D" id="3.30.470.10">
    <property type="match status" value="1"/>
</dbReference>
<dbReference type="RefSeq" id="WP_038484976.1">
    <property type="nucleotide sequence ID" value="NZ_CP003923.1"/>
</dbReference>
<dbReference type="GO" id="GO:0016829">
    <property type="term" value="F:lyase activity"/>
    <property type="evidence" value="ECO:0007669"/>
    <property type="project" value="UniProtKB-KW"/>
</dbReference>
<dbReference type="GO" id="GO:0005829">
    <property type="term" value="C:cytosol"/>
    <property type="evidence" value="ECO:0007669"/>
    <property type="project" value="TreeGrafter"/>
</dbReference>
<evidence type="ECO:0000256" key="6">
    <source>
        <dbReference type="RuleBase" id="RU004516"/>
    </source>
</evidence>
<dbReference type="eggNOG" id="COG0115">
    <property type="taxonomic scope" value="Bacteria"/>
</dbReference>
<comment type="cofactor">
    <cofactor evidence="1 6">
        <name>pyridoxal 5'-phosphate</name>
        <dbReference type="ChEBI" id="CHEBI:597326"/>
    </cofactor>
</comment>
<comment type="similarity">
    <text evidence="2 5">Belongs to the class-IV pyridoxal-phosphate-dependent aminotransferase family.</text>
</comment>
<comment type="subunit">
    <text evidence="3">Homodimer.</text>
</comment>
<dbReference type="GO" id="GO:0008652">
    <property type="term" value="P:amino acid biosynthetic process"/>
    <property type="evidence" value="ECO:0007669"/>
    <property type="project" value="UniProtKB-ARBA"/>
</dbReference>
<evidence type="ECO:0000256" key="3">
    <source>
        <dbReference type="ARBA" id="ARBA00011738"/>
    </source>
</evidence>
<dbReference type="InterPro" id="IPR001544">
    <property type="entry name" value="Aminotrans_IV"/>
</dbReference>
<dbReference type="FunFam" id="3.20.10.10:FF:000002">
    <property type="entry name" value="D-alanine aminotransferase"/>
    <property type="match status" value="1"/>
</dbReference>
<dbReference type="HOGENOM" id="CLU_020844_2_0_9"/>